<proteinExistence type="predicted"/>
<dbReference type="RefSeq" id="WP_090754638.1">
    <property type="nucleotide sequence ID" value="NZ_FNGE01000006.1"/>
</dbReference>
<gene>
    <name evidence="1" type="ORF">SAMN04487971_10689</name>
</gene>
<organism evidence="1 2">
    <name type="scientific">Paracoccus chinensis</name>
    <dbReference type="NCBI Taxonomy" id="525640"/>
    <lineage>
        <taxon>Bacteria</taxon>
        <taxon>Pseudomonadati</taxon>
        <taxon>Pseudomonadota</taxon>
        <taxon>Alphaproteobacteria</taxon>
        <taxon>Rhodobacterales</taxon>
        <taxon>Paracoccaceae</taxon>
        <taxon>Paracoccus</taxon>
    </lineage>
</organism>
<dbReference type="STRING" id="525640.SAMN04487971_10689"/>
<evidence type="ECO:0000313" key="2">
    <source>
        <dbReference type="Proteomes" id="UP000199555"/>
    </source>
</evidence>
<protein>
    <recommendedName>
        <fullName evidence="3">Glycosyl transferase family 2</fullName>
    </recommendedName>
</protein>
<keyword evidence="2" id="KW-1185">Reference proteome</keyword>
<sequence>MKPIAILTMVYDDDIYLKIWLAYWERFLPRSNLYVLTHANHDHYEEMARGCNTIRIARPPVHVDLEADRWRMLSRLASSLTFMFERVIYTDVDEIIALDPKNGSDPVEHVLNRTEAVISPYGVDVVEPAELDLPPIDLSRPILSQRSFVCSSAPYSKPCITSEPINWSKGGHYSDKSEVFLSEDLVLFHLRLFDRGVYQERSANRRAMVTDPGTGKVIEGLGGPSWQRTNEFERYAIKASEPMKRIRFRKDRAKWLSSASQDEQGFWKRKGWLRKELHRIPERFETVF</sequence>
<dbReference type="AlphaFoldDB" id="A0A1G9H9Q5"/>
<evidence type="ECO:0000313" key="1">
    <source>
        <dbReference type="EMBL" id="SDL09741.1"/>
    </source>
</evidence>
<dbReference type="EMBL" id="FNGE01000006">
    <property type="protein sequence ID" value="SDL09741.1"/>
    <property type="molecule type" value="Genomic_DNA"/>
</dbReference>
<reference evidence="2" key="1">
    <citation type="submission" date="2016-10" db="EMBL/GenBank/DDBJ databases">
        <authorList>
            <person name="Varghese N."/>
            <person name="Submissions S."/>
        </authorList>
    </citation>
    <scope>NUCLEOTIDE SEQUENCE [LARGE SCALE GENOMIC DNA]</scope>
    <source>
        <strain evidence="2">CGMCC 1.7655</strain>
    </source>
</reference>
<dbReference type="OrthoDB" id="835336at2"/>
<evidence type="ECO:0008006" key="3">
    <source>
        <dbReference type="Google" id="ProtNLM"/>
    </source>
</evidence>
<name>A0A1G9H9Q5_9RHOB</name>
<dbReference type="Proteomes" id="UP000199555">
    <property type="component" value="Unassembled WGS sequence"/>
</dbReference>
<accession>A0A1G9H9Q5</accession>